<feature type="region of interest" description="Disordered" evidence="1">
    <location>
        <begin position="39"/>
        <end position="142"/>
    </location>
</feature>
<accession>A0A2N5U9Z6</accession>
<sequence>MITPRGAGSNSLQWQRVPWHIARSPQRVWKHKQTTLEQYSGYGKPGECGNPLVIDSSGDEEDVASKPIPSDLGDSSGSDDDIGVAQLVPNPVDEDSRTPPVGDQPNQNPINGISSPKTKSTKCTIGERSENDGNIQEGNRPPTKFQKGCAQCVFSQLDQTCLNPHLQDIDPATTNILKSSTRKILHGKREVVEKTPEEFVTPKLPGINDNNLLPPSRGCVVKRKALTISLFL</sequence>
<reference evidence="2 3" key="1">
    <citation type="submission" date="2017-11" db="EMBL/GenBank/DDBJ databases">
        <title>De novo assembly and phasing of dikaryotic genomes from two isolates of Puccinia coronata f. sp. avenae, the causal agent of oat crown rust.</title>
        <authorList>
            <person name="Miller M.E."/>
            <person name="Zhang Y."/>
            <person name="Omidvar V."/>
            <person name="Sperschneider J."/>
            <person name="Schwessinger B."/>
            <person name="Raley C."/>
            <person name="Palmer J.M."/>
            <person name="Garnica D."/>
            <person name="Upadhyaya N."/>
            <person name="Rathjen J."/>
            <person name="Taylor J.M."/>
            <person name="Park R.F."/>
            <person name="Dodds P.N."/>
            <person name="Hirsch C.D."/>
            <person name="Kianian S.F."/>
            <person name="Figueroa M."/>
        </authorList>
    </citation>
    <scope>NUCLEOTIDE SEQUENCE [LARGE SCALE GENOMIC DNA]</scope>
    <source>
        <strain evidence="2">12SD80</strain>
    </source>
</reference>
<organism evidence="2 3">
    <name type="scientific">Puccinia coronata f. sp. avenae</name>
    <dbReference type="NCBI Taxonomy" id="200324"/>
    <lineage>
        <taxon>Eukaryota</taxon>
        <taxon>Fungi</taxon>
        <taxon>Dikarya</taxon>
        <taxon>Basidiomycota</taxon>
        <taxon>Pucciniomycotina</taxon>
        <taxon>Pucciniomycetes</taxon>
        <taxon>Pucciniales</taxon>
        <taxon>Pucciniaceae</taxon>
        <taxon>Puccinia</taxon>
    </lineage>
</organism>
<dbReference type="AlphaFoldDB" id="A0A2N5U9Z6"/>
<name>A0A2N5U9Z6_9BASI</name>
<evidence type="ECO:0000313" key="2">
    <source>
        <dbReference type="EMBL" id="PLW34557.1"/>
    </source>
</evidence>
<proteinExistence type="predicted"/>
<dbReference type="EMBL" id="PGCI01000195">
    <property type="protein sequence ID" value="PLW34557.1"/>
    <property type="molecule type" value="Genomic_DNA"/>
</dbReference>
<gene>
    <name evidence="2" type="ORF">PCASD_12935</name>
</gene>
<comment type="caution">
    <text evidence="2">The sequence shown here is derived from an EMBL/GenBank/DDBJ whole genome shotgun (WGS) entry which is preliminary data.</text>
</comment>
<evidence type="ECO:0000313" key="3">
    <source>
        <dbReference type="Proteomes" id="UP000235392"/>
    </source>
</evidence>
<feature type="compositionally biased region" description="Polar residues" evidence="1">
    <location>
        <begin position="104"/>
        <end position="123"/>
    </location>
</feature>
<evidence type="ECO:0000256" key="1">
    <source>
        <dbReference type="SAM" id="MobiDB-lite"/>
    </source>
</evidence>
<protein>
    <submittedName>
        <fullName evidence="2">Uncharacterized protein</fullName>
    </submittedName>
</protein>
<dbReference type="Proteomes" id="UP000235392">
    <property type="component" value="Unassembled WGS sequence"/>
</dbReference>